<dbReference type="Pfam" id="PF01610">
    <property type="entry name" value="DDE_Tnp_ISL3"/>
    <property type="match status" value="1"/>
</dbReference>
<organism evidence="3 4">
    <name type="scientific">Clostridium innocuum</name>
    <dbReference type="NCBI Taxonomy" id="1522"/>
    <lineage>
        <taxon>Bacteria</taxon>
        <taxon>Bacillati</taxon>
        <taxon>Bacillota</taxon>
        <taxon>Clostridia</taxon>
        <taxon>Eubacteriales</taxon>
        <taxon>Clostridiaceae</taxon>
        <taxon>Clostridium</taxon>
    </lineage>
</organism>
<evidence type="ECO:0000313" key="3">
    <source>
        <dbReference type="EMBL" id="MCR0235705.1"/>
    </source>
</evidence>
<feature type="compositionally biased region" description="Basic residues" evidence="1">
    <location>
        <begin position="107"/>
        <end position="118"/>
    </location>
</feature>
<comment type="caution">
    <text evidence="3">The sequence shown here is derived from an EMBL/GenBank/DDBJ whole genome shotgun (WGS) entry which is preliminary data.</text>
</comment>
<feature type="domain" description="Transposase IS204/IS1001/IS1096/IS1165 DDE" evidence="2">
    <location>
        <begin position="33"/>
        <end position="83"/>
    </location>
</feature>
<sequence length="118" mass="14163">MIEEFKALRGYIPRLFSQYLDKYKHEIARSFTITEVSRRSAKDNERYYARLSNGPMESFNRKPKDYKRNSRGSSNFNYTRNRILWSTRNRPALRNTPKSSNEVHSYVGKKRGKYKVKE</sequence>
<dbReference type="RefSeq" id="WP_245301023.1">
    <property type="nucleotide sequence ID" value="NZ_CP048837.1"/>
</dbReference>
<accession>A0AAP2XV06</accession>
<feature type="region of interest" description="Disordered" evidence="1">
    <location>
        <begin position="87"/>
        <end position="118"/>
    </location>
</feature>
<feature type="compositionally biased region" description="Basic and acidic residues" evidence="1">
    <location>
        <begin position="59"/>
        <end position="68"/>
    </location>
</feature>
<dbReference type="EMBL" id="JAKTMA010000117">
    <property type="protein sequence ID" value="MCR0235705.1"/>
    <property type="molecule type" value="Genomic_DNA"/>
</dbReference>
<dbReference type="Proteomes" id="UP001203972">
    <property type="component" value="Unassembled WGS sequence"/>
</dbReference>
<reference evidence="3" key="1">
    <citation type="journal article" date="2022" name="Clin. Infect. Dis.">
        <title>Association between Clostridium innocuum and antibiotic-associated diarrhea in adults and children: A cross-sectional study and comparative genomics analysis.</title>
        <authorList>
            <person name="Cherny K.E."/>
            <person name="Muscat E.B."/>
            <person name="Balaji A."/>
            <person name="Mukherjee J."/>
            <person name="Ozer E.A."/>
            <person name="Angarone M.P."/>
            <person name="Hauser A.R."/>
            <person name="Sichel J.S."/>
            <person name="Amponsah E."/>
            <person name="Kociolek L.K."/>
        </authorList>
    </citation>
    <scope>NUCLEOTIDE SEQUENCE</scope>
    <source>
        <strain evidence="3">NU1-AC-029v</strain>
    </source>
</reference>
<protein>
    <submittedName>
        <fullName evidence="3">Transposase</fullName>
    </submittedName>
</protein>
<feature type="region of interest" description="Disordered" evidence="1">
    <location>
        <begin position="54"/>
        <end position="75"/>
    </location>
</feature>
<dbReference type="InterPro" id="IPR002560">
    <property type="entry name" value="Transposase_DDE"/>
</dbReference>
<dbReference type="AlphaFoldDB" id="A0AAP2XV06"/>
<name>A0AAP2XV06_CLOIN</name>
<evidence type="ECO:0000259" key="2">
    <source>
        <dbReference type="Pfam" id="PF01610"/>
    </source>
</evidence>
<proteinExistence type="predicted"/>
<evidence type="ECO:0000313" key="4">
    <source>
        <dbReference type="Proteomes" id="UP001203972"/>
    </source>
</evidence>
<gene>
    <name evidence="3" type="ORF">MKC95_23370</name>
</gene>
<evidence type="ECO:0000256" key="1">
    <source>
        <dbReference type="SAM" id="MobiDB-lite"/>
    </source>
</evidence>